<dbReference type="PANTHER" id="PTHR36169:SF1">
    <property type="entry name" value="ACETATE KINASE EUTQ"/>
    <property type="match status" value="1"/>
</dbReference>
<gene>
    <name evidence="2" type="ORF">PV06_07879</name>
</gene>
<organism evidence="2 3">
    <name type="scientific">Exophiala oligosperma</name>
    <dbReference type="NCBI Taxonomy" id="215243"/>
    <lineage>
        <taxon>Eukaryota</taxon>
        <taxon>Fungi</taxon>
        <taxon>Dikarya</taxon>
        <taxon>Ascomycota</taxon>
        <taxon>Pezizomycotina</taxon>
        <taxon>Eurotiomycetes</taxon>
        <taxon>Chaetothyriomycetidae</taxon>
        <taxon>Chaetothyriales</taxon>
        <taxon>Herpotrichiellaceae</taxon>
        <taxon>Exophiala</taxon>
    </lineage>
</organism>
<name>A0A0D2BTB7_9EURO</name>
<dbReference type="OrthoDB" id="4985585at2759"/>
<dbReference type="Proteomes" id="UP000053342">
    <property type="component" value="Unassembled WGS sequence"/>
</dbReference>
<dbReference type="InterPro" id="IPR008579">
    <property type="entry name" value="UGlyAH_Cupin_dom"/>
</dbReference>
<dbReference type="InterPro" id="IPR014710">
    <property type="entry name" value="RmlC-like_jellyroll"/>
</dbReference>
<dbReference type="AlphaFoldDB" id="A0A0D2BTB7"/>
<proteinExistence type="predicted"/>
<dbReference type="VEuPathDB" id="FungiDB:PV06_07879"/>
<feature type="domain" description="(S)-ureidoglycine aminohydrolase cupin" evidence="1">
    <location>
        <begin position="44"/>
        <end position="100"/>
    </location>
</feature>
<keyword evidence="3" id="KW-1185">Reference proteome</keyword>
<dbReference type="InterPro" id="IPR010424">
    <property type="entry name" value="EutQ"/>
</dbReference>
<evidence type="ECO:0000313" key="2">
    <source>
        <dbReference type="EMBL" id="KIW40702.1"/>
    </source>
</evidence>
<dbReference type="SUPFAM" id="SSF51182">
    <property type="entry name" value="RmlC-like cupins"/>
    <property type="match status" value="1"/>
</dbReference>
<dbReference type="GeneID" id="27359953"/>
<protein>
    <recommendedName>
        <fullName evidence="1">(S)-ureidoglycine aminohydrolase cupin domain-containing protein</fullName>
    </recommendedName>
</protein>
<evidence type="ECO:0000313" key="3">
    <source>
        <dbReference type="Proteomes" id="UP000053342"/>
    </source>
</evidence>
<dbReference type="PANTHER" id="PTHR36169">
    <property type="entry name" value="ETHANOLAMINE UTILIZATION PROTEIN EUTQ"/>
    <property type="match status" value="1"/>
</dbReference>
<evidence type="ECO:0000259" key="1">
    <source>
        <dbReference type="Pfam" id="PF05899"/>
    </source>
</evidence>
<accession>A0A0D2BTB7</accession>
<dbReference type="EMBL" id="KN847338">
    <property type="protein sequence ID" value="KIW40702.1"/>
    <property type="molecule type" value="Genomic_DNA"/>
</dbReference>
<sequence>MVLEVESKTNIFKIQNLPGTPHHVYFTDLLGSRDEGVPNPITGSWFRIEKGPPATSPKYDYDEVGVVIKGTIILEDEMGTKKTVEAGDTFVIHRGSTVAFSSSDYGIAFKCGSRLMARL</sequence>
<dbReference type="InterPro" id="IPR011051">
    <property type="entry name" value="RmlC_Cupin_sf"/>
</dbReference>
<dbReference type="Gene3D" id="2.60.120.10">
    <property type="entry name" value="Jelly Rolls"/>
    <property type="match status" value="1"/>
</dbReference>
<dbReference type="RefSeq" id="XP_016260918.1">
    <property type="nucleotide sequence ID" value="XM_016409164.1"/>
</dbReference>
<dbReference type="Pfam" id="PF05899">
    <property type="entry name" value="Cupin_3"/>
    <property type="match status" value="1"/>
</dbReference>
<dbReference type="HOGENOM" id="CLU_141740_2_0_1"/>
<reference evidence="2 3" key="1">
    <citation type="submission" date="2015-01" db="EMBL/GenBank/DDBJ databases">
        <title>The Genome Sequence of Exophiala oligosperma CBS72588.</title>
        <authorList>
            <consortium name="The Broad Institute Genomics Platform"/>
            <person name="Cuomo C."/>
            <person name="de Hoog S."/>
            <person name="Gorbushina A."/>
            <person name="Stielow B."/>
            <person name="Teixiera M."/>
            <person name="Abouelleil A."/>
            <person name="Chapman S.B."/>
            <person name="Priest M."/>
            <person name="Young S.K."/>
            <person name="Wortman J."/>
            <person name="Nusbaum C."/>
            <person name="Birren B."/>
        </authorList>
    </citation>
    <scope>NUCLEOTIDE SEQUENCE [LARGE SCALE GENOMIC DNA]</scope>
    <source>
        <strain evidence="2 3">CBS 72588</strain>
    </source>
</reference>